<comment type="catalytic activity">
    <reaction evidence="7">
        <text>4 Fe(2+) + O2 + 4 H(+) = 4 Fe(3+) + 2 H2O</text>
        <dbReference type="Rhea" id="RHEA:11148"/>
        <dbReference type="ChEBI" id="CHEBI:15377"/>
        <dbReference type="ChEBI" id="CHEBI:15378"/>
        <dbReference type="ChEBI" id="CHEBI:15379"/>
        <dbReference type="ChEBI" id="CHEBI:29033"/>
        <dbReference type="ChEBI" id="CHEBI:29034"/>
        <dbReference type="EC" id="1.16.3.1"/>
    </reaction>
</comment>
<protein>
    <recommendedName>
        <fullName evidence="9">Ferritin</fullName>
    </recommendedName>
</protein>
<dbReference type="Ensembl" id="ENSECRT00000014117.1">
    <property type="protein sequence ID" value="ENSECRP00000013877.1"/>
    <property type="gene ID" value="ENSECRG00000009232.1"/>
</dbReference>
<dbReference type="Gene3D" id="1.20.1260.10">
    <property type="match status" value="1"/>
</dbReference>
<dbReference type="PANTHER" id="PTHR11431">
    <property type="entry name" value="FERRITIN"/>
    <property type="match status" value="1"/>
</dbReference>
<dbReference type="PROSITE" id="PS50905">
    <property type="entry name" value="FERRITIN_LIKE"/>
    <property type="match status" value="1"/>
</dbReference>
<dbReference type="InterPro" id="IPR012347">
    <property type="entry name" value="Ferritin-like"/>
</dbReference>
<evidence type="ECO:0000256" key="1">
    <source>
        <dbReference type="ARBA" id="ARBA00007513"/>
    </source>
</evidence>
<dbReference type="GO" id="GO:0006879">
    <property type="term" value="P:intracellular iron ion homeostasis"/>
    <property type="evidence" value="ECO:0007669"/>
    <property type="project" value="UniProtKB-KW"/>
</dbReference>
<comment type="function">
    <text evidence="6">Stores iron in a soluble, non-toxic, readily available form. Important for iron homeostasis. Has ferroxidase activity. Iron is taken up in the ferrous form and deposited as ferric hydroxides after oxidation.</text>
</comment>
<dbReference type="OrthoDB" id="186462at2759"/>
<evidence type="ECO:0000256" key="8">
    <source>
        <dbReference type="PIRSR" id="PIRSR601519-1"/>
    </source>
</evidence>
<evidence type="ECO:0000256" key="6">
    <source>
        <dbReference type="ARBA" id="ARBA00025111"/>
    </source>
</evidence>
<dbReference type="CDD" id="cd01056">
    <property type="entry name" value="Euk_Ferritin"/>
    <property type="match status" value="1"/>
</dbReference>
<feature type="binding site" evidence="8">
    <location>
        <position position="138"/>
    </location>
    <ligand>
        <name>Fe cation</name>
        <dbReference type="ChEBI" id="CHEBI:24875"/>
        <label>1</label>
    </ligand>
</feature>
<feature type="binding site" evidence="8">
    <location>
        <position position="62"/>
    </location>
    <ligand>
        <name>Fe cation</name>
        <dbReference type="ChEBI" id="CHEBI:24875"/>
        <label>1</label>
    </ligand>
</feature>
<dbReference type="GO" id="GO:0005737">
    <property type="term" value="C:cytoplasm"/>
    <property type="evidence" value="ECO:0007669"/>
    <property type="project" value="TreeGrafter"/>
</dbReference>
<evidence type="ECO:0000313" key="12">
    <source>
        <dbReference type="Proteomes" id="UP000694620"/>
    </source>
</evidence>
<proteinExistence type="inferred from homology"/>
<feature type="binding site" evidence="8">
    <location>
        <position position="104"/>
    </location>
    <ligand>
        <name>Fe cation</name>
        <dbReference type="ChEBI" id="CHEBI:24875"/>
        <label>1</label>
    </ligand>
</feature>
<organism evidence="11 12">
    <name type="scientific">Erpetoichthys calabaricus</name>
    <name type="common">Rope fish</name>
    <name type="synonym">Calamoichthys calabaricus</name>
    <dbReference type="NCBI Taxonomy" id="27687"/>
    <lineage>
        <taxon>Eukaryota</taxon>
        <taxon>Metazoa</taxon>
        <taxon>Chordata</taxon>
        <taxon>Craniata</taxon>
        <taxon>Vertebrata</taxon>
        <taxon>Euteleostomi</taxon>
        <taxon>Actinopterygii</taxon>
        <taxon>Polypteriformes</taxon>
        <taxon>Polypteridae</taxon>
        <taxon>Erpetoichthys</taxon>
    </lineage>
</organism>
<dbReference type="GO" id="GO:0008198">
    <property type="term" value="F:ferrous iron binding"/>
    <property type="evidence" value="ECO:0007669"/>
    <property type="project" value="TreeGrafter"/>
</dbReference>
<evidence type="ECO:0000313" key="11">
    <source>
        <dbReference type="Ensembl" id="ENSECRP00000013877.1"/>
    </source>
</evidence>
<dbReference type="GO" id="GO:0004322">
    <property type="term" value="F:ferroxidase activity"/>
    <property type="evidence" value="ECO:0007669"/>
    <property type="project" value="UniProtKB-EC"/>
</dbReference>
<evidence type="ECO:0000256" key="5">
    <source>
        <dbReference type="ARBA" id="ARBA00023004"/>
    </source>
</evidence>
<evidence type="ECO:0000256" key="9">
    <source>
        <dbReference type="RuleBase" id="RU361145"/>
    </source>
</evidence>
<dbReference type="AlphaFoldDB" id="A0A8C4X8R3"/>
<dbReference type="SUPFAM" id="SSF47240">
    <property type="entry name" value="Ferritin-like"/>
    <property type="match status" value="1"/>
</dbReference>
<feature type="domain" description="Ferritin-like diiron" evidence="10">
    <location>
        <begin position="7"/>
        <end position="156"/>
    </location>
</feature>
<comment type="similarity">
    <text evidence="1 9">Belongs to the ferritin family.</text>
</comment>
<keyword evidence="12" id="KW-1185">Reference proteome</keyword>
<comment type="function">
    <text evidence="9">Stores iron in a soluble, non-toxic, readily available form. Important for iron homeostasis. Iron is taken up in the ferrous form and deposited as ferric hydroxides after oxidation.</text>
</comment>
<evidence type="ECO:0000256" key="7">
    <source>
        <dbReference type="ARBA" id="ARBA00047990"/>
    </source>
</evidence>
<dbReference type="GO" id="GO:0006826">
    <property type="term" value="P:iron ion transport"/>
    <property type="evidence" value="ECO:0007669"/>
    <property type="project" value="InterPro"/>
</dbReference>
<name>A0A8C4X8R3_ERPCA</name>
<dbReference type="PANTHER" id="PTHR11431:SF54">
    <property type="entry name" value="FERRITIN"/>
    <property type="match status" value="1"/>
</dbReference>
<reference evidence="11" key="2">
    <citation type="submission" date="2025-08" db="UniProtKB">
        <authorList>
            <consortium name="Ensembl"/>
        </authorList>
    </citation>
    <scope>IDENTIFICATION</scope>
</reference>
<reference evidence="11" key="1">
    <citation type="submission" date="2021-06" db="EMBL/GenBank/DDBJ databases">
        <authorList>
            <consortium name="Wellcome Sanger Institute Data Sharing"/>
        </authorList>
    </citation>
    <scope>NUCLEOTIDE SEQUENCE [LARGE SCALE GENOMIC DNA]</scope>
</reference>
<dbReference type="InterPro" id="IPR009078">
    <property type="entry name" value="Ferritin-like_SF"/>
</dbReference>
<keyword evidence="5 8" id="KW-0408">Iron</keyword>
<dbReference type="InterPro" id="IPR008331">
    <property type="entry name" value="Ferritin_DPS_dom"/>
</dbReference>
<reference evidence="11" key="3">
    <citation type="submission" date="2025-09" db="UniProtKB">
        <authorList>
            <consortium name="Ensembl"/>
        </authorList>
    </citation>
    <scope>IDENTIFICATION</scope>
</reference>
<sequence>MTSQVRQNYDRDCEAAINRMINMELFAFHTYLSMAQYFKRDDVALEGFAKFFKEQSEEEQEHANKFMEFQNKRGGRIFLQDIKKPDRDEWGSGLDAMQAALQLEKTVNQALLELHKLASDRVDPHLCDFLDTHYLNEQVEAMKKLGDYITNLQKMGAPHNGLAEYLFDKHTLSGSS</sequence>
<evidence type="ECO:0000256" key="3">
    <source>
        <dbReference type="ARBA" id="ARBA00022723"/>
    </source>
</evidence>
<keyword evidence="4" id="KW-0560">Oxidoreductase</keyword>
<dbReference type="InterPro" id="IPR001519">
    <property type="entry name" value="Ferritin"/>
</dbReference>
<dbReference type="GeneTree" id="ENSGT00950000182841"/>
<feature type="binding site" evidence="8">
    <location>
        <position position="59"/>
    </location>
    <ligand>
        <name>Fe cation</name>
        <dbReference type="ChEBI" id="CHEBI:24875"/>
        <label>1</label>
    </ligand>
</feature>
<dbReference type="InterPro" id="IPR009040">
    <property type="entry name" value="Ferritin-like_diiron"/>
</dbReference>
<evidence type="ECO:0000256" key="4">
    <source>
        <dbReference type="ARBA" id="ARBA00023002"/>
    </source>
</evidence>
<dbReference type="FunFam" id="1.20.1260.10:FF:000002">
    <property type="entry name" value="Ferritin, mitochondrial"/>
    <property type="match status" value="1"/>
</dbReference>
<evidence type="ECO:0000256" key="2">
    <source>
        <dbReference type="ARBA" id="ARBA00022434"/>
    </source>
</evidence>
<keyword evidence="3 8" id="KW-0479">Metal-binding</keyword>
<evidence type="ECO:0000259" key="10">
    <source>
        <dbReference type="PROSITE" id="PS50905"/>
    </source>
</evidence>
<keyword evidence="2 9" id="KW-0409">Iron storage</keyword>
<gene>
    <name evidence="11" type="primary">LOC114660671</name>
</gene>
<dbReference type="GO" id="GO:0008199">
    <property type="term" value="F:ferric iron binding"/>
    <property type="evidence" value="ECO:0007669"/>
    <property type="project" value="InterPro"/>
</dbReference>
<feature type="binding site" evidence="8">
    <location>
        <position position="24"/>
    </location>
    <ligand>
        <name>Fe cation</name>
        <dbReference type="ChEBI" id="CHEBI:24875"/>
        <label>1</label>
    </ligand>
</feature>
<dbReference type="Pfam" id="PF00210">
    <property type="entry name" value="Ferritin"/>
    <property type="match status" value="1"/>
</dbReference>
<accession>A0A8C4X8R3</accession>
<dbReference type="Proteomes" id="UP000694620">
    <property type="component" value="Chromosome 11"/>
</dbReference>